<evidence type="ECO:0000313" key="4">
    <source>
        <dbReference type="Proteomes" id="UP000029999"/>
    </source>
</evidence>
<evidence type="ECO:0000256" key="2">
    <source>
        <dbReference type="SAM" id="SignalP"/>
    </source>
</evidence>
<protein>
    <recommendedName>
        <fullName evidence="5">PA2779 family protein</fullName>
    </recommendedName>
</protein>
<keyword evidence="1" id="KW-1133">Transmembrane helix</keyword>
<evidence type="ECO:0000256" key="1">
    <source>
        <dbReference type="SAM" id="Phobius"/>
    </source>
</evidence>
<dbReference type="InterPro" id="IPR016924">
    <property type="entry name" value="UCP029543"/>
</dbReference>
<proteinExistence type="predicted"/>
<keyword evidence="1" id="KW-0812">Transmembrane</keyword>
<dbReference type="InterPro" id="IPR046735">
    <property type="entry name" value="PA2779-like"/>
</dbReference>
<sequence length="133" mass="14634">MNFFRRLGKIVPVLSILALLSIHMAPLQAAMVDNDQLIAQTQLDITKQEVLSNLDRQDVQDQLVAMGVDVNDAKHRINQMNDQELAQIAQDFEQMPAGSGGIIGALLVIFIVLVVTDMLGATDVFGFVHNINH</sequence>
<dbReference type="STRING" id="392484.LP43_0018"/>
<dbReference type="RefSeq" id="WP_036310770.1">
    <property type="nucleotide sequence ID" value="NZ_JADFAB010000046.1"/>
</dbReference>
<keyword evidence="2" id="KW-0732">Signal</keyword>
<reference evidence="3 4" key="1">
    <citation type="submission" date="2014-09" db="EMBL/GenBank/DDBJ databases">
        <authorList>
            <person name="Grob C."/>
            <person name="Taubert M."/>
            <person name="Howat A.M."/>
            <person name="Burns O.J."/>
            <person name="Dixon J.L."/>
            <person name="Chen Y."/>
            <person name="Murrell J.C."/>
        </authorList>
    </citation>
    <scope>NUCLEOTIDE SEQUENCE [LARGE SCALE GENOMIC DNA]</scope>
    <source>
        <strain evidence="3">L4</strain>
    </source>
</reference>
<dbReference type="PIRSF" id="PIRSF029543">
    <property type="entry name" value="UCP029543"/>
    <property type="match status" value="1"/>
</dbReference>
<organism evidence="3 4">
    <name type="scientific">Methylophaga thiooxydans</name>
    <dbReference type="NCBI Taxonomy" id="392484"/>
    <lineage>
        <taxon>Bacteria</taxon>
        <taxon>Pseudomonadati</taxon>
        <taxon>Pseudomonadota</taxon>
        <taxon>Gammaproteobacteria</taxon>
        <taxon>Thiotrichales</taxon>
        <taxon>Piscirickettsiaceae</taxon>
        <taxon>Methylophaga</taxon>
    </lineage>
</organism>
<evidence type="ECO:0000313" key="3">
    <source>
        <dbReference type="EMBL" id="KGM07602.1"/>
    </source>
</evidence>
<dbReference type="Proteomes" id="UP000029999">
    <property type="component" value="Unassembled WGS sequence"/>
</dbReference>
<dbReference type="AlphaFoldDB" id="A0A0A0BIU3"/>
<feature type="transmembrane region" description="Helical" evidence="1">
    <location>
        <begin position="102"/>
        <end position="128"/>
    </location>
</feature>
<gene>
    <name evidence="3" type="ORF">LP43_0018</name>
</gene>
<feature type="signal peptide" evidence="2">
    <location>
        <begin position="1"/>
        <end position="29"/>
    </location>
</feature>
<keyword evidence="1" id="KW-0472">Membrane</keyword>
<feature type="chain" id="PRO_5001959344" description="PA2779 family protein" evidence="2">
    <location>
        <begin position="30"/>
        <end position="133"/>
    </location>
</feature>
<evidence type="ECO:0008006" key="5">
    <source>
        <dbReference type="Google" id="ProtNLM"/>
    </source>
</evidence>
<dbReference type="EMBL" id="JRQD01000001">
    <property type="protein sequence ID" value="KGM07602.1"/>
    <property type="molecule type" value="Genomic_DNA"/>
</dbReference>
<accession>A0A0A0BIU3</accession>
<dbReference type="NCBIfam" id="NF033919">
    <property type="entry name" value="PA2779_fam"/>
    <property type="match status" value="1"/>
</dbReference>
<name>A0A0A0BIU3_9GAMM</name>
<comment type="caution">
    <text evidence="3">The sequence shown here is derived from an EMBL/GenBank/DDBJ whole genome shotgun (WGS) entry which is preliminary data.</text>
</comment>
<dbReference type="Pfam" id="PF20332">
    <property type="entry name" value="DUF6627"/>
    <property type="match status" value="1"/>
</dbReference>